<organism evidence="3">
    <name type="scientific">Nyssomyia neivai</name>
    <dbReference type="NCBI Taxonomy" id="330878"/>
    <lineage>
        <taxon>Eukaryota</taxon>
        <taxon>Metazoa</taxon>
        <taxon>Ecdysozoa</taxon>
        <taxon>Arthropoda</taxon>
        <taxon>Hexapoda</taxon>
        <taxon>Insecta</taxon>
        <taxon>Pterygota</taxon>
        <taxon>Neoptera</taxon>
        <taxon>Endopterygota</taxon>
        <taxon>Diptera</taxon>
        <taxon>Nematocera</taxon>
        <taxon>Psychodoidea</taxon>
        <taxon>Psychodidae</taxon>
        <taxon>Nyssomyia</taxon>
    </lineage>
</organism>
<dbReference type="InterPro" id="IPR007529">
    <property type="entry name" value="Znf_HIT"/>
</dbReference>
<accession>A0A1L8DBX3</accession>
<feature type="domain" description="INO80 complex subunit B-like conserved region" evidence="2">
    <location>
        <begin position="154"/>
        <end position="226"/>
    </location>
</feature>
<dbReference type="InterPro" id="IPR029523">
    <property type="entry name" value="INO80B/Ies2"/>
</dbReference>
<dbReference type="GO" id="GO:0006338">
    <property type="term" value="P:chromatin remodeling"/>
    <property type="evidence" value="ECO:0007669"/>
    <property type="project" value="InterPro"/>
</dbReference>
<reference evidence="3" key="1">
    <citation type="submission" date="2016-12" db="EMBL/GenBank/DDBJ databases">
        <title>An insight into the sialome and mialome of the sand fly, Nyssomyia neivai.</title>
        <authorList>
            <person name="Sebastian V."/>
            <person name="Goulart T.M."/>
            <person name="Oliveira W."/>
            <person name="Calvo E."/>
            <person name="Oliveira L.F."/>
            <person name="Pinto M.C."/>
            <person name="Rosselino A.M."/>
            <person name="Ribeiro J.M."/>
        </authorList>
    </citation>
    <scope>NUCLEOTIDE SEQUENCE</scope>
</reference>
<dbReference type="PANTHER" id="PTHR21561">
    <property type="entry name" value="INO80 COMPLEX SUBUNIT B"/>
    <property type="match status" value="1"/>
</dbReference>
<dbReference type="SUPFAM" id="SSF144232">
    <property type="entry name" value="HIT/MYND zinc finger-like"/>
    <property type="match status" value="1"/>
</dbReference>
<feature type="compositionally biased region" description="Basic and acidic residues" evidence="1">
    <location>
        <begin position="8"/>
        <end position="19"/>
    </location>
</feature>
<dbReference type="PANTHER" id="PTHR21561:SF12">
    <property type="entry name" value="INO80 COMPLEX SUBUNIT B"/>
    <property type="match status" value="1"/>
</dbReference>
<feature type="compositionally biased region" description="Basic and acidic residues" evidence="1">
    <location>
        <begin position="100"/>
        <end position="112"/>
    </location>
</feature>
<feature type="compositionally biased region" description="Basic and acidic residues" evidence="1">
    <location>
        <begin position="168"/>
        <end position="193"/>
    </location>
</feature>
<dbReference type="EMBL" id="GFDF01010121">
    <property type="protein sequence ID" value="JAV03963.1"/>
    <property type="molecule type" value="Transcribed_RNA"/>
</dbReference>
<dbReference type="CDD" id="cd23021">
    <property type="entry name" value="zf-HIT_IN80B"/>
    <property type="match status" value="1"/>
</dbReference>
<dbReference type="Pfam" id="PF04438">
    <property type="entry name" value="zf-HIT"/>
    <property type="match status" value="1"/>
</dbReference>
<feature type="region of interest" description="Disordered" evidence="1">
    <location>
        <begin position="162"/>
        <end position="199"/>
    </location>
</feature>
<evidence type="ECO:0000313" key="3">
    <source>
        <dbReference type="EMBL" id="JAV03963.1"/>
    </source>
</evidence>
<feature type="region of interest" description="Disordered" evidence="1">
    <location>
        <begin position="1"/>
        <end position="116"/>
    </location>
</feature>
<dbReference type="AlphaFoldDB" id="A0A1L8DBX3"/>
<feature type="compositionally biased region" description="Basic residues" evidence="1">
    <location>
        <begin position="28"/>
        <end position="37"/>
    </location>
</feature>
<name>A0A1L8DBX3_9DIPT</name>
<evidence type="ECO:0000259" key="2">
    <source>
        <dbReference type="SMART" id="SM01406"/>
    </source>
</evidence>
<dbReference type="GO" id="GO:0031011">
    <property type="term" value="C:Ino80 complex"/>
    <property type="evidence" value="ECO:0007669"/>
    <property type="project" value="InterPro"/>
</dbReference>
<dbReference type="SMART" id="SM01406">
    <property type="entry name" value="PAPA-1"/>
    <property type="match status" value="1"/>
</dbReference>
<evidence type="ECO:0000256" key="1">
    <source>
        <dbReference type="SAM" id="MobiDB-lite"/>
    </source>
</evidence>
<protein>
    <recommendedName>
        <fullName evidence="2">INO80 complex subunit B-like conserved region domain-containing protein</fullName>
    </recommendedName>
</protein>
<proteinExistence type="predicted"/>
<dbReference type="Gene3D" id="3.30.60.190">
    <property type="match status" value="1"/>
</dbReference>
<dbReference type="InterPro" id="IPR006880">
    <property type="entry name" value="INO80B_C"/>
</dbReference>
<sequence>MKVRKKRDLSPEEDERKVVETPVTPRQKEKRHKKKKKRDYDSDPPVDVLDIAEEPSPRTSEHMTPMSAAEKLKNQAKSVAGPSRSQKRKRQRRDSGTSSDEERWLEKIKDPKMMTARQRAMYERGNEMGGKDMCQPEVLVALPTGYKEKVLTAEALEKAQLMSQKRKQMADEKREKDKKKTMERLLKKQDSKVAKSTKSRQARSTVPMIIYRNTLDGVTLTYPPNVTYPLAPQSARDVPQITPCAICGNPKKYNCSKTNVPLCSFMCYKQNVASIQQIFC</sequence>